<keyword evidence="2 5" id="KW-0812">Transmembrane</keyword>
<keyword evidence="4 5" id="KW-0472">Membrane</keyword>
<gene>
    <name evidence="6" type="ORF">CXB51_007452</name>
</gene>
<protein>
    <submittedName>
        <fullName evidence="6">Uncharacterized protein</fullName>
    </submittedName>
</protein>
<comment type="caution">
    <text evidence="6">The sequence shown here is derived from an EMBL/GenBank/DDBJ whole genome shotgun (WGS) entry which is preliminary data.</text>
</comment>
<dbReference type="EMBL" id="JAHUZN010000003">
    <property type="protein sequence ID" value="KAG8497888.1"/>
    <property type="molecule type" value="Genomic_DNA"/>
</dbReference>
<evidence type="ECO:0000313" key="6">
    <source>
        <dbReference type="EMBL" id="KAG8497888.1"/>
    </source>
</evidence>
<dbReference type="Proteomes" id="UP000701853">
    <property type="component" value="Chromosome 3"/>
</dbReference>
<evidence type="ECO:0000256" key="3">
    <source>
        <dbReference type="ARBA" id="ARBA00022989"/>
    </source>
</evidence>
<evidence type="ECO:0000256" key="2">
    <source>
        <dbReference type="ARBA" id="ARBA00022692"/>
    </source>
</evidence>
<evidence type="ECO:0000313" key="7">
    <source>
        <dbReference type="Proteomes" id="UP000701853"/>
    </source>
</evidence>
<dbReference type="Pfam" id="PF00420">
    <property type="entry name" value="Oxidored_q2"/>
    <property type="match status" value="1"/>
</dbReference>
<dbReference type="AlphaFoldDB" id="A0A8J6DB42"/>
<dbReference type="Gene3D" id="1.10.287.3510">
    <property type="match status" value="1"/>
</dbReference>
<name>A0A8J6DB42_9ROSI</name>
<accession>A0A8J6DB42</accession>
<keyword evidence="7" id="KW-1185">Reference proteome</keyword>
<dbReference type="OrthoDB" id="997586at2759"/>
<organism evidence="6 7">
    <name type="scientific">Gossypium anomalum</name>
    <dbReference type="NCBI Taxonomy" id="47600"/>
    <lineage>
        <taxon>Eukaryota</taxon>
        <taxon>Viridiplantae</taxon>
        <taxon>Streptophyta</taxon>
        <taxon>Embryophyta</taxon>
        <taxon>Tracheophyta</taxon>
        <taxon>Spermatophyta</taxon>
        <taxon>Magnoliopsida</taxon>
        <taxon>eudicotyledons</taxon>
        <taxon>Gunneridae</taxon>
        <taxon>Pentapetalae</taxon>
        <taxon>rosids</taxon>
        <taxon>malvids</taxon>
        <taxon>Malvales</taxon>
        <taxon>Malvaceae</taxon>
        <taxon>Malvoideae</taxon>
        <taxon>Gossypium</taxon>
    </lineage>
</organism>
<evidence type="ECO:0000256" key="1">
    <source>
        <dbReference type="ARBA" id="ARBA00004141"/>
    </source>
</evidence>
<evidence type="ECO:0000256" key="5">
    <source>
        <dbReference type="SAM" id="Phobius"/>
    </source>
</evidence>
<evidence type="ECO:0000256" key="4">
    <source>
        <dbReference type="ARBA" id="ARBA00023136"/>
    </source>
</evidence>
<reference evidence="6 7" key="1">
    <citation type="journal article" date="2021" name="bioRxiv">
        <title>The Gossypium anomalum genome as a resource for cotton improvement and evolutionary analysis of hybrid incompatibility.</title>
        <authorList>
            <person name="Grover C.E."/>
            <person name="Yuan D."/>
            <person name="Arick M.A."/>
            <person name="Miller E.R."/>
            <person name="Hu G."/>
            <person name="Peterson D.G."/>
            <person name="Wendel J.F."/>
            <person name="Udall J.A."/>
        </authorList>
    </citation>
    <scope>NUCLEOTIDE SEQUENCE [LARGE SCALE GENOMIC DNA]</scope>
    <source>
        <strain evidence="6">JFW-Udall</strain>
        <tissue evidence="6">Leaf</tissue>
    </source>
</reference>
<sequence>MMLEYVLVLSAYLFSISIYGLIKSRNMIKTFMCFDLILREGQDNILLKSTIWGKMYHQ</sequence>
<proteinExistence type="predicted"/>
<comment type="subcellular location">
    <subcellularLocation>
        <location evidence="1">Membrane</location>
        <topology evidence="1">Multi-pass membrane protein</topology>
    </subcellularLocation>
</comment>
<dbReference type="GO" id="GO:0016020">
    <property type="term" value="C:membrane"/>
    <property type="evidence" value="ECO:0007669"/>
    <property type="project" value="UniProtKB-SubCell"/>
</dbReference>
<feature type="transmembrane region" description="Helical" evidence="5">
    <location>
        <begin position="6"/>
        <end position="22"/>
    </location>
</feature>
<keyword evidence="3 5" id="KW-1133">Transmembrane helix</keyword>
<dbReference type="InterPro" id="IPR039428">
    <property type="entry name" value="NUOK/Mnh_C1-like"/>
</dbReference>